<dbReference type="EMBL" id="DS231720">
    <property type="protein sequence ID" value="KNB16940.1"/>
    <property type="molecule type" value="Genomic_DNA"/>
</dbReference>
<dbReference type="GeneID" id="28962541"/>
<evidence type="ECO:0000313" key="1">
    <source>
        <dbReference type="EMBL" id="KNB16940.1"/>
    </source>
</evidence>
<accession>A0A0J9W255</accession>
<sequence>MAAFRNVVFAEAKTVKRKYALTHSTAAIETK</sequence>
<dbReference type="Proteomes" id="UP000009097">
    <property type="component" value="Unassembled WGS sequence"/>
</dbReference>
<name>A0A0J9W255_FUSO4</name>
<organism evidence="1 2">
    <name type="scientific">Fusarium oxysporum f. sp. lycopersici (strain 4287 / CBS 123668 / FGSC 9935 / NRRL 34936)</name>
    <name type="common">Fusarium vascular wilt of tomato</name>
    <dbReference type="NCBI Taxonomy" id="426428"/>
    <lineage>
        <taxon>Eukaryota</taxon>
        <taxon>Fungi</taxon>
        <taxon>Dikarya</taxon>
        <taxon>Ascomycota</taxon>
        <taxon>Pezizomycotina</taxon>
        <taxon>Sordariomycetes</taxon>
        <taxon>Hypocreomycetidae</taxon>
        <taxon>Hypocreales</taxon>
        <taxon>Nectriaceae</taxon>
        <taxon>Fusarium</taxon>
        <taxon>Fusarium oxysporum species complex</taxon>
    </lineage>
</organism>
<dbReference type="KEGG" id="fox:FOXG_21835"/>
<dbReference type="RefSeq" id="XP_018254985.1">
    <property type="nucleotide sequence ID" value="XM_018402204.1"/>
</dbReference>
<reference evidence="1" key="2">
    <citation type="journal article" date="2010" name="Nature">
        <title>Comparative genomics reveals mobile pathogenicity chromosomes in Fusarium.</title>
        <authorList>
            <person name="Ma L.J."/>
            <person name="van der Does H.C."/>
            <person name="Borkovich K.A."/>
            <person name="Coleman J.J."/>
            <person name="Daboussi M.J."/>
            <person name="Di Pietro A."/>
            <person name="Dufresne M."/>
            <person name="Freitag M."/>
            <person name="Grabherr M."/>
            <person name="Henrissat B."/>
            <person name="Houterman P.M."/>
            <person name="Kang S."/>
            <person name="Shim W.B."/>
            <person name="Woloshuk C."/>
            <person name="Xie X."/>
            <person name="Xu J.R."/>
            <person name="Antoniw J."/>
            <person name="Baker S.E."/>
            <person name="Bluhm B.H."/>
            <person name="Breakspear A."/>
            <person name="Brown D.W."/>
            <person name="Butchko R.A."/>
            <person name="Chapman S."/>
            <person name="Coulson R."/>
            <person name="Coutinho P.M."/>
            <person name="Danchin E.G."/>
            <person name="Diener A."/>
            <person name="Gale L.R."/>
            <person name="Gardiner D.M."/>
            <person name="Goff S."/>
            <person name="Hammond-Kosack K.E."/>
            <person name="Hilburn K."/>
            <person name="Hua-Van A."/>
            <person name="Jonkers W."/>
            <person name="Kazan K."/>
            <person name="Kodira C.D."/>
            <person name="Koehrsen M."/>
            <person name="Kumar L."/>
            <person name="Lee Y.H."/>
            <person name="Li L."/>
            <person name="Manners J.M."/>
            <person name="Miranda-Saavedra D."/>
            <person name="Mukherjee M."/>
            <person name="Park G."/>
            <person name="Park J."/>
            <person name="Park S.Y."/>
            <person name="Proctor R.H."/>
            <person name="Regev A."/>
            <person name="Ruiz-Roldan M.C."/>
            <person name="Sain D."/>
            <person name="Sakthikumar S."/>
            <person name="Sykes S."/>
            <person name="Schwartz D.C."/>
            <person name="Turgeon B.G."/>
            <person name="Wapinski I."/>
            <person name="Yoder O."/>
            <person name="Young S."/>
            <person name="Zeng Q."/>
            <person name="Zhou S."/>
            <person name="Galagan J."/>
            <person name="Cuomo C.A."/>
            <person name="Kistler H.C."/>
            <person name="Rep M."/>
        </authorList>
    </citation>
    <scope>NUCLEOTIDE SEQUENCE [LARGE SCALE GENOMIC DNA]</scope>
    <source>
        <strain evidence="1">4287</strain>
    </source>
</reference>
<dbReference type="VEuPathDB" id="FungiDB:FOXG_21835"/>
<reference evidence="1" key="1">
    <citation type="submission" date="2007-04" db="EMBL/GenBank/DDBJ databases">
        <authorList>
            <consortium name="The Broad Institute Genome Sequencing Platform"/>
            <person name="Birren B."/>
            <person name="Lander E."/>
            <person name="Galagan J."/>
            <person name="Nusbaum C."/>
            <person name="Devon K."/>
            <person name="Ma L.-J."/>
            <person name="Jaffe D."/>
            <person name="Butler J."/>
            <person name="Alvarez P."/>
            <person name="Gnerre S."/>
            <person name="Grabherr M."/>
            <person name="Kleber M."/>
            <person name="Mauceli E."/>
            <person name="Brockman W."/>
            <person name="MacCallum I.A."/>
            <person name="Young S."/>
            <person name="LaButti K."/>
            <person name="DeCaprio D."/>
            <person name="Crawford M."/>
            <person name="Koehrsen M."/>
            <person name="Engels R."/>
            <person name="Montgomery P."/>
            <person name="Pearson M."/>
            <person name="Howarth C."/>
            <person name="Larson L."/>
            <person name="White J."/>
            <person name="O'Leary S."/>
            <person name="Kodira C."/>
            <person name="Zeng Q."/>
            <person name="Yandava C."/>
            <person name="Alvarado L."/>
            <person name="Kistler C."/>
            <person name="Shim W.-B."/>
            <person name="Kang S."/>
            <person name="Woloshuk C."/>
        </authorList>
    </citation>
    <scope>NUCLEOTIDE SEQUENCE</scope>
    <source>
        <strain evidence="1">4287</strain>
    </source>
</reference>
<evidence type="ECO:0000313" key="2">
    <source>
        <dbReference type="Proteomes" id="UP000009097"/>
    </source>
</evidence>
<protein>
    <submittedName>
        <fullName evidence="1">Uncharacterized protein</fullName>
    </submittedName>
</protein>
<proteinExistence type="predicted"/>
<gene>
    <name evidence="1" type="ORF">FOXG_21835</name>
</gene>
<dbReference type="AlphaFoldDB" id="A0A0J9W255"/>